<dbReference type="InterPro" id="IPR003439">
    <property type="entry name" value="ABC_transporter-like_ATP-bd"/>
</dbReference>
<dbReference type="GO" id="GO:0005524">
    <property type="term" value="F:ATP binding"/>
    <property type="evidence" value="ECO:0007669"/>
    <property type="project" value="UniProtKB-KW"/>
</dbReference>
<dbReference type="InterPro" id="IPR051782">
    <property type="entry name" value="ABC_Transporter_VariousFunc"/>
</dbReference>
<accession>K1LW63</accession>
<dbReference type="Gene3D" id="3.40.50.300">
    <property type="entry name" value="P-loop containing nucleotide triphosphate hydrolases"/>
    <property type="match status" value="1"/>
</dbReference>
<keyword evidence="3" id="KW-0067">ATP-binding</keyword>
<evidence type="ECO:0000313" key="6">
    <source>
        <dbReference type="Proteomes" id="UP000005147"/>
    </source>
</evidence>
<sequence>MDIINVEQVHKSFGNHHVLKGVTFSIQEPGIVALVGPNGSGKSTLMNIIMNLIDADSGDVKILGESPSNVNIFQNVSFLKDNSVLYHYLTGRDHLDYAASLYGLNQERVHEVIDKIGIDTYVDKRVEQYSLGMKQHLLIALAILNQPKFILMDEPLNGLDPTSVIHTRQLILELAAAGTSILMSSHTLSEVDAVTNHILFLREGIVQEEYLSGEHVQRKKTAEERYMELYLDEL</sequence>
<dbReference type="EMBL" id="AGZE01000033">
    <property type="protein sequence ID" value="EKB54328.1"/>
    <property type="molecule type" value="Genomic_DNA"/>
</dbReference>
<evidence type="ECO:0000313" key="5">
    <source>
        <dbReference type="EMBL" id="EKB54328.1"/>
    </source>
</evidence>
<gene>
    <name evidence="5" type="ORF">HMPREF9707_01256</name>
</gene>
<dbReference type="InterPro" id="IPR003593">
    <property type="entry name" value="AAA+_ATPase"/>
</dbReference>
<proteinExistence type="predicted"/>
<dbReference type="PROSITE" id="PS50893">
    <property type="entry name" value="ABC_TRANSPORTER_2"/>
    <property type="match status" value="1"/>
</dbReference>
<dbReference type="PATRIC" id="fig|883112.3.peg.1250"/>
<keyword evidence="2" id="KW-0547">Nucleotide-binding</keyword>
<dbReference type="PANTHER" id="PTHR42939">
    <property type="entry name" value="ABC TRANSPORTER ATP-BINDING PROTEIN ALBC-RELATED"/>
    <property type="match status" value="1"/>
</dbReference>
<comment type="caution">
    <text evidence="5">The sequence shown here is derived from an EMBL/GenBank/DDBJ whole genome shotgun (WGS) entry which is preliminary data.</text>
</comment>
<dbReference type="STRING" id="883112.HMPREF9707_01256"/>
<organism evidence="5 6">
    <name type="scientific">Falseniella ignava CCUG 37419</name>
    <dbReference type="NCBI Taxonomy" id="883112"/>
    <lineage>
        <taxon>Bacteria</taxon>
        <taxon>Bacillati</taxon>
        <taxon>Bacillota</taxon>
        <taxon>Bacilli</taxon>
        <taxon>Lactobacillales</taxon>
        <taxon>Aerococcaceae</taxon>
        <taxon>Falseniella</taxon>
    </lineage>
</organism>
<dbReference type="eggNOG" id="COG1131">
    <property type="taxonomic scope" value="Bacteria"/>
</dbReference>
<dbReference type="SUPFAM" id="SSF52540">
    <property type="entry name" value="P-loop containing nucleoside triphosphate hydrolases"/>
    <property type="match status" value="1"/>
</dbReference>
<name>K1LW63_9LACT</name>
<evidence type="ECO:0000256" key="1">
    <source>
        <dbReference type="ARBA" id="ARBA00022448"/>
    </source>
</evidence>
<feature type="domain" description="ABC transporter" evidence="4">
    <location>
        <begin position="4"/>
        <end position="228"/>
    </location>
</feature>
<dbReference type="HOGENOM" id="CLU_000604_1_2_9"/>
<evidence type="ECO:0000259" key="4">
    <source>
        <dbReference type="PROSITE" id="PS50893"/>
    </source>
</evidence>
<evidence type="ECO:0000256" key="2">
    <source>
        <dbReference type="ARBA" id="ARBA00022741"/>
    </source>
</evidence>
<dbReference type="AlphaFoldDB" id="K1LW63"/>
<dbReference type="SMART" id="SM00382">
    <property type="entry name" value="AAA"/>
    <property type="match status" value="1"/>
</dbReference>
<protein>
    <recommendedName>
        <fullName evidence="4">ABC transporter domain-containing protein</fullName>
    </recommendedName>
</protein>
<dbReference type="Proteomes" id="UP000005147">
    <property type="component" value="Unassembled WGS sequence"/>
</dbReference>
<evidence type="ECO:0000256" key="3">
    <source>
        <dbReference type="ARBA" id="ARBA00022840"/>
    </source>
</evidence>
<reference evidence="5 6" key="1">
    <citation type="submission" date="2012-07" db="EMBL/GenBank/DDBJ databases">
        <title>The Genome Sequence of Facklamia ignava CCUG 37419.</title>
        <authorList>
            <consortium name="The Broad Institute Genome Sequencing Platform"/>
            <person name="Earl A."/>
            <person name="Ward D."/>
            <person name="Feldgarden M."/>
            <person name="Gevers D."/>
            <person name="Huys G."/>
            <person name="Walker B."/>
            <person name="Young S.K."/>
            <person name="Zeng Q."/>
            <person name="Gargeya S."/>
            <person name="Fitzgerald M."/>
            <person name="Haas B."/>
            <person name="Abouelleil A."/>
            <person name="Alvarado L."/>
            <person name="Arachchi H.M."/>
            <person name="Berlin A.M."/>
            <person name="Chapman S.B."/>
            <person name="Goldberg J."/>
            <person name="Griggs A."/>
            <person name="Gujja S."/>
            <person name="Hansen M."/>
            <person name="Howarth C."/>
            <person name="Imamovic A."/>
            <person name="Larimer J."/>
            <person name="McCowen C."/>
            <person name="Montmayeur A."/>
            <person name="Murphy C."/>
            <person name="Neiman D."/>
            <person name="Pearson M."/>
            <person name="Priest M."/>
            <person name="Roberts A."/>
            <person name="Saif S."/>
            <person name="Shea T."/>
            <person name="Sisk P."/>
            <person name="Sykes S."/>
            <person name="Wortman J."/>
            <person name="Nusbaum C."/>
            <person name="Birren B."/>
        </authorList>
    </citation>
    <scope>NUCLEOTIDE SEQUENCE [LARGE SCALE GENOMIC DNA]</scope>
    <source>
        <strain evidence="5 6">CCUG 37419</strain>
    </source>
</reference>
<dbReference type="InterPro" id="IPR027417">
    <property type="entry name" value="P-loop_NTPase"/>
</dbReference>
<dbReference type="RefSeq" id="WP_006701899.1">
    <property type="nucleotide sequence ID" value="NZ_JH932301.1"/>
</dbReference>
<keyword evidence="1" id="KW-0813">Transport</keyword>
<dbReference type="GO" id="GO:0016887">
    <property type="term" value="F:ATP hydrolysis activity"/>
    <property type="evidence" value="ECO:0007669"/>
    <property type="project" value="InterPro"/>
</dbReference>
<dbReference type="PANTHER" id="PTHR42939:SF1">
    <property type="entry name" value="ABC TRANSPORTER ATP-BINDING PROTEIN ALBC-RELATED"/>
    <property type="match status" value="1"/>
</dbReference>
<dbReference type="Pfam" id="PF00005">
    <property type="entry name" value="ABC_tran"/>
    <property type="match status" value="1"/>
</dbReference>
<keyword evidence="6" id="KW-1185">Reference proteome</keyword>